<organism evidence="3 4">
    <name type="scientific">Mycena alexandri</name>
    <dbReference type="NCBI Taxonomy" id="1745969"/>
    <lineage>
        <taxon>Eukaryota</taxon>
        <taxon>Fungi</taxon>
        <taxon>Dikarya</taxon>
        <taxon>Basidiomycota</taxon>
        <taxon>Agaricomycotina</taxon>
        <taxon>Agaricomycetes</taxon>
        <taxon>Agaricomycetidae</taxon>
        <taxon>Agaricales</taxon>
        <taxon>Marasmiineae</taxon>
        <taxon>Mycenaceae</taxon>
        <taxon>Mycena</taxon>
    </lineage>
</organism>
<name>A0AAD6S9M1_9AGAR</name>
<evidence type="ECO:0000256" key="2">
    <source>
        <dbReference type="SAM" id="SignalP"/>
    </source>
</evidence>
<dbReference type="Gene3D" id="2.60.120.260">
    <property type="entry name" value="Galactose-binding domain-like"/>
    <property type="match status" value="1"/>
</dbReference>
<evidence type="ECO:0000256" key="1">
    <source>
        <dbReference type="SAM" id="MobiDB-lite"/>
    </source>
</evidence>
<accession>A0AAD6S9M1</accession>
<dbReference type="AlphaFoldDB" id="A0AAD6S9M1"/>
<feature type="chain" id="PRO_5042014258" description="SMB domain-containing protein" evidence="2">
    <location>
        <begin position="22"/>
        <end position="362"/>
    </location>
</feature>
<dbReference type="Proteomes" id="UP001218188">
    <property type="component" value="Unassembled WGS sequence"/>
</dbReference>
<sequence length="362" mass="37428">MLFPLPLLLVVGLFLPSGISSHSTNSPPAKRLTPLTSRKVSSLPGKTILSRLLVSRQDDGQCCGTSDCCNEGFLCCDNMGCCDIDDNCCEGGSCCPEGYDCAVADNGDEGCCPVGQDCSASPNECDTSGYIPCSNENFCCPPAQTCSLDSNNNPACIAGGDQPPIQTVTPTTDDSGRPNQPTGTSGGGSESQNQGLQNVTVDLSSEAGITWSGDWASVGSSCSSSGNGRSLSGDGTSNSSGGMSYSFTGPSVYLSLSGNNTQYTVSIDGEETSFTSPSTQSQSGCTIGWSRTDLPSGSHTLEIKVSSVSDLRRRQEEVEWAFDILNLIITADGSGLFGAALSNVASWPLVVFSAFVGISPYL</sequence>
<feature type="compositionally biased region" description="Polar residues" evidence="1">
    <location>
        <begin position="164"/>
        <end position="183"/>
    </location>
</feature>
<keyword evidence="2" id="KW-0732">Signal</keyword>
<proteinExistence type="predicted"/>
<gene>
    <name evidence="3" type="ORF">C8F04DRAFT_1136313</name>
</gene>
<evidence type="ECO:0000313" key="3">
    <source>
        <dbReference type="EMBL" id="KAJ7022968.1"/>
    </source>
</evidence>
<feature type="region of interest" description="Disordered" evidence="1">
    <location>
        <begin position="223"/>
        <end position="242"/>
    </location>
</feature>
<comment type="caution">
    <text evidence="3">The sequence shown here is derived from an EMBL/GenBank/DDBJ whole genome shotgun (WGS) entry which is preliminary data.</text>
</comment>
<evidence type="ECO:0000313" key="4">
    <source>
        <dbReference type="Proteomes" id="UP001218188"/>
    </source>
</evidence>
<feature type="signal peptide" evidence="2">
    <location>
        <begin position="1"/>
        <end position="21"/>
    </location>
</feature>
<reference evidence="3" key="1">
    <citation type="submission" date="2023-03" db="EMBL/GenBank/DDBJ databases">
        <title>Massive genome expansion in bonnet fungi (Mycena s.s.) driven by repeated elements and novel gene families across ecological guilds.</title>
        <authorList>
            <consortium name="Lawrence Berkeley National Laboratory"/>
            <person name="Harder C.B."/>
            <person name="Miyauchi S."/>
            <person name="Viragh M."/>
            <person name="Kuo A."/>
            <person name="Thoen E."/>
            <person name="Andreopoulos B."/>
            <person name="Lu D."/>
            <person name="Skrede I."/>
            <person name="Drula E."/>
            <person name="Henrissat B."/>
            <person name="Morin E."/>
            <person name="Kohler A."/>
            <person name="Barry K."/>
            <person name="LaButti K."/>
            <person name="Morin E."/>
            <person name="Salamov A."/>
            <person name="Lipzen A."/>
            <person name="Mereny Z."/>
            <person name="Hegedus B."/>
            <person name="Baldrian P."/>
            <person name="Stursova M."/>
            <person name="Weitz H."/>
            <person name="Taylor A."/>
            <person name="Grigoriev I.V."/>
            <person name="Nagy L.G."/>
            <person name="Martin F."/>
            <person name="Kauserud H."/>
        </authorList>
    </citation>
    <scope>NUCLEOTIDE SEQUENCE</scope>
    <source>
        <strain evidence="3">CBHHK200</strain>
    </source>
</reference>
<feature type="compositionally biased region" description="Low complexity" evidence="1">
    <location>
        <begin position="223"/>
        <end position="235"/>
    </location>
</feature>
<dbReference type="EMBL" id="JARJCM010000199">
    <property type="protein sequence ID" value="KAJ7022968.1"/>
    <property type="molecule type" value="Genomic_DNA"/>
</dbReference>
<protein>
    <recommendedName>
        <fullName evidence="5">SMB domain-containing protein</fullName>
    </recommendedName>
</protein>
<feature type="region of interest" description="Disordered" evidence="1">
    <location>
        <begin position="159"/>
        <end position="194"/>
    </location>
</feature>
<keyword evidence="4" id="KW-1185">Reference proteome</keyword>
<evidence type="ECO:0008006" key="5">
    <source>
        <dbReference type="Google" id="ProtNLM"/>
    </source>
</evidence>